<dbReference type="InterPro" id="IPR014729">
    <property type="entry name" value="Rossmann-like_a/b/a_fold"/>
</dbReference>
<name>A0A9X2D643_9ACTN</name>
<dbReference type="SUPFAM" id="SSF56784">
    <property type="entry name" value="HAD-like"/>
    <property type="match status" value="1"/>
</dbReference>
<dbReference type="Gene3D" id="1.10.150.240">
    <property type="entry name" value="Putative phosphatase, domain 2"/>
    <property type="match status" value="1"/>
</dbReference>
<dbReference type="EMBL" id="JAMOIL010000006">
    <property type="protein sequence ID" value="MCM0619876.1"/>
    <property type="molecule type" value="Genomic_DNA"/>
</dbReference>
<dbReference type="AlphaFoldDB" id="A0A9X2D643"/>
<evidence type="ECO:0000313" key="1">
    <source>
        <dbReference type="EMBL" id="MCM0619876.1"/>
    </source>
</evidence>
<dbReference type="Proteomes" id="UP001139485">
    <property type="component" value="Unassembled WGS sequence"/>
</dbReference>
<dbReference type="InterPro" id="IPR052188">
    <property type="entry name" value="Ni-pincer_cofactor_biosynth"/>
</dbReference>
<accession>A0A9X2D643</accession>
<dbReference type="SUPFAM" id="SSF52402">
    <property type="entry name" value="Adenine nucleotide alpha hydrolases-like"/>
    <property type="match status" value="1"/>
</dbReference>
<evidence type="ECO:0000313" key="2">
    <source>
        <dbReference type="Proteomes" id="UP001139485"/>
    </source>
</evidence>
<keyword evidence="1" id="KW-0378">Hydrolase</keyword>
<organism evidence="1 2">
    <name type="scientific">Nocardioides bruguierae</name>
    <dbReference type="NCBI Taxonomy" id="2945102"/>
    <lineage>
        <taxon>Bacteria</taxon>
        <taxon>Bacillati</taxon>
        <taxon>Actinomycetota</taxon>
        <taxon>Actinomycetes</taxon>
        <taxon>Propionibacteriales</taxon>
        <taxon>Nocardioidaceae</taxon>
        <taxon>Nocardioides</taxon>
    </lineage>
</organism>
<dbReference type="Pfam" id="PF13242">
    <property type="entry name" value="Hydrolase_like"/>
    <property type="match status" value="1"/>
</dbReference>
<dbReference type="PANTHER" id="PTHR43169">
    <property type="entry name" value="EXSB FAMILY PROTEIN"/>
    <property type="match status" value="1"/>
</dbReference>
<comment type="caution">
    <text evidence="1">The sequence shown here is derived from an EMBL/GenBank/DDBJ whole genome shotgun (WGS) entry which is preliminary data.</text>
</comment>
<dbReference type="InterPro" id="IPR023198">
    <property type="entry name" value="PGP-like_dom2"/>
</dbReference>
<keyword evidence="2" id="KW-1185">Reference proteome</keyword>
<gene>
    <name evidence="1" type="ORF">M8330_06160</name>
</gene>
<proteinExistence type="predicted"/>
<protein>
    <submittedName>
        <fullName evidence="1">HAD hydrolase-like protein</fullName>
    </submittedName>
</protein>
<dbReference type="GO" id="GO:0016787">
    <property type="term" value="F:hydrolase activity"/>
    <property type="evidence" value="ECO:0007669"/>
    <property type="project" value="UniProtKB-KW"/>
</dbReference>
<reference evidence="1" key="1">
    <citation type="submission" date="2022-05" db="EMBL/GenBank/DDBJ databases">
        <authorList>
            <person name="Tuo L."/>
        </authorList>
    </citation>
    <scope>NUCLEOTIDE SEQUENCE</scope>
    <source>
        <strain evidence="1">BSK12Z-4</strain>
    </source>
</reference>
<dbReference type="Gene3D" id="3.40.50.1000">
    <property type="entry name" value="HAD superfamily/HAD-like"/>
    <property type="match status" value="2"/>
</dbReference>
<dbReference type="RefSeq" id="WP_250826615.1">
    <property type="nucleotide sequence ID" value="NZ_JAMOIL010000006.1"/>
</dbReference>
<dbReference type="PANTHER" id="PTHR43169:SF2">
    <property type="entry name" value="NAD_GMP SYNTHASE DOMAIN-CONTAINING PROTEIN"/>
    <property type="match status" value="1"/>
</dbReference>
<dbReference type="Gene3D" id="3.40.50.620">
    <property type="entry name" value="HUPs"/>
    <property type="match status" value="1"/>
</dbReference>
<dbReference type="InterPro" id="IPR036412">
    <property type="entry name" value="HAD-like_sf"/>
</dbReference>
<dbReference type="InterPro" id="IPR041492">
    <property type="entry name" value="HAD_2"/>
</dbReference>
<dbReference type="InterPro" id="IPR023214">
    <property type="entry name" value="HAD_sf"/>
</dbReference>
<sequence length="484" mass="49780">MPAPLVVGFDLDMTLVDSRPGIAAVLEALAAELGVEIPVHEVTSQLGPPLDQLLAPYLPAEEIDAAVDRFRALYPDLAVAATPTLAGASEAVAAVRAHGGSVLVVTGKHEPNARRHLDHLGLEVDTLAGDVWGPGKGAALGAAGAGVYVGDHVHDVAGARAADALSVSVLTGPSSREQVLDAGTDVVLDDLTGFPAWLDSHVLTSRLADLEERLVGLGSVLVAFSGGADSALLLAAAVRALGPEHVVAATGYSHALPAAERDPAREFAEGLGVRVLTPATHELEREGYRANAGDRCFFCKTELMDVLVPLAAEHGLAAVATGTNADDLAAGFRPGIRAAADAGAVRPLADAGLTKAQVRAASLLWGLPTWDKPAAACLSSRIAYGVEVTAAGLARVEAAERGLRALLAEAGTPVRDLRVRDLGADAARVELDADLAGRLAAGDPLAERVRAAVLAVGFADAEVDPRGFRSGAMNELLPDPERWR</sequence>
<dbReference type="Pfam" id="PF13419">
    <property type="entry name" value="HAD_2"/>
    <property type="match status" value="1"/>
</dbReference>